<keyword evidence="4" id="KW-1185">Reference proteome</keyword>
<dbReference type="GO" id="GO:0043531">
    <property type="term" value="F:ADP binding"/>
    <property type="evidence" value="ECO:0007669"/>
    <property type="project" value="InterPro"/>
</dbReference>
<evidence type="ECO:0000259" key="2">
    <source>
        <dbReference type="Pfam" id="PF00931"/>
    </source>
</evidence>
<evidence type="ECO:0000313" key="3">
    <source>
        <dbReference type="EMBL" id="CAI9757389.1"/>
    </source>
</evidence>
<organism evidence="3 4">
    <name type="scientific">Fraxinus pennsylvanica</name>
    <dbReference type="NCBI Taxonomy" id="56036"/>
    <lineage>
        <taxon>Eukaryota</taxon>
        <taxon>Viridiplantae</taxon>
        <taxon>Streptophyta</taxon>
        <taxon>Embryophyta</taxon>
        <taxon>Tracheophyta</taxon>
        <taxon>Spermatophyta</taxon>
        <taxon>Magnoliopsida</taxon>
        <taxon>eudicotyledons</taxon>
        <taxon>Gunneridae</taxon>
        <taxon>Pentapetalae</taxon>
        <taxon>asterids</taxon>
        <taxon>lamiids</taxon>
        <taxon>Lamiales</taxon>
        <taxon>Oleaceae</taxon>
        <taxon>Oleeae</taxon>
        <taxon>Fraxinus</taxon>
    </lineage>
</organism>
<gene>
    <name evidence="3" type="ORF">FPE_LOCUS4819</name>
</gene>
<dbReference type="SUPFAM" id="SSF52540">
    <property type="entry name" value="P-loop containing nucleoside triphosphate hydrolases"/>
    <property type="match status" value="1"/>
</dbReference>
<evidence type="ECO:0000313" key="4">
    <source>
        <dbReference type="Proteomes" id="UP000834106"/>
    </source>
</evidence>
<protein>
    <recommendedName>
        <fullName evidence="2">NB-ARC domain-containing protein</fullName>
    </recommendedName>
</protein>
<reference evidence="3" key="1">
    <citation type="submission" date="2023-05" db="EMBL/GenBank/DDBJ databases">
        <authorList>
            <person name="Huff M."/>
        </authorList>
    </citation>
    <scope>NUCLEOTIDE SEQUENCE</scope>
</reference>
<dbReference type="EMBL" id="OU503038">
    <property type="protein sequence ID" value="CAI9757389.1"/>
    <property type="molecule type" value="Genomic_DNA"/>
</dbReference>
<sequence length="409" mass="47762">MKERNDIEIVKPSNTFCSARSISVIVELLDQKKRIIDMLIRPNLEVCIISVVGMGGLSKTTLARQIYHDPDIASHFDILAWVTVSQRYYEQEVLSRLLHSMRDLNHELYADPDCYVHHMAPQSEDGSWILLRHLVFDKDPYPRELEKFGRMIARNCRGLPLALILIGGVLYKAERTRDYWIIHDEVRDFCRTKTKEKFNSGDEYLTEVHDNLRHITILSDLKDQIPPNLILHTIVIYAIAKNINNRADAQITIVYKIKFGYLILQFCENTNMTKIVMDFWKILNVRFEIFLSFHQAEVPQDIMDTAGFDFTTTEVKVKVEVYRSSLQSPYLMSPIQEDTFLYQTPNVAADSSILPEFEISYNERSNQDQHTEPHHVIELSTKSGFHYCHVEANFWLLTRFLHPTHRQGQ</sequence>
<dbReference type="PANTHER" id="PTHR36766">
    <property type="entry name" value="PLANT BROAD-SPECTRUM MILDEW RESISTANCE PROTEIN RPW8"/>
    <property type="match status" value="1"/>
</dbReference>
<keyword evidence="1" id="KW-0611">Plant defense</keyword>
<dbReference type="Pfam" id="PF00931">
    <property type="entry name" value="NB-ARC"/>
    <property type="match status" value="1"/>
</dbReference>
<accession>A0AAD2DKK1</accession>
<dbReference type="AlphaFoldDB" id="A0AAD2DKK1"/>
<name>A0AAD2DKK1_9LAMI</name>
<evidence type="ECO:0000256" key="1">
    <source>
        <dbReference type="ARBA" id="ARBA00022821"/>
    </source>
</evidence>
<dbReference type="InterPro" id="IPR002182">
    <property type="entry name" value="NB-ARC"/>
</dbReference>
<dbReference type="InterPro" id="IPR027417">
    <property type="entry name" value="P-loop_NTPase"/>
</dbReference>
<dbReference type="Gene3D" id="3.40.50.300">
    <property type="entry name" value="P-loop containing nucleotide triphosphate hydrolases"/>
    <property type="match status" value="1"/>
</dbReference>
<dbReference type="PANTHER" id="PTHR36766:SF44">
    <property type="entry name" value="NBS-CODING RESISTANCE GENE ANALOG"/>
    <property type="match status" value="1"/>
</dbReference>
<feature type="domain" description="NB-ARC" evidence="2">
    <location>
        <begin position="31"/>
        <end position="104"/>
    </location>
</feature>
<dbReference type="GO" id="GO:0006952">
    <property type="term" value="P:defense response"/>
    <property type="evidence" value="ECO:0007669"/>
    <property type="project" value="UniProtKB-KW"/>
</dbReference>
<proteinExistence type="predicted"/>
<dbReference type="Proteomes" id="UP000834106">
    <property type="component" value="Chromosome 3"/>
</dbReference>